<dbReference type="CTD" id="84219"/>
<dbReference type="InterPro" id="IPR019775">
    <property type="entry name" value="WD40_repeat_CS"/>
</dbReference>
<gene>
    <name evidence="11" type="primary">LOC112691939</name>
</gene>
<dbReference type="GO" id="GO:1904263">
    <property type="term" value="P:positive regulation of TORC1 signaling"/>
    <property type="evidence" value="ECO:0007669"/>
    <property type="project" value="TreeGrafter"/>
</dbReference>
<dbReference type="OrthoDB" id="60955at2759"/>
<dbReference type="GO" id="GO:0034198">
    <property type="term" value="P:cellular response to amino acid starvation"/>
    <property type="evidence" value="ECO:0007669"/>
    <property type="project" value="TreeGrafter"/>
</dbReference>
<evidence type="ECO:0000313" key="10">
    <source>
        <dbReference type="Proteomes" id="UP000694846"/>
    </source>
</evidence>
<dbReference type="GO" id="GO:0061700">
    <property type="term" value="C:GATOR2 complex"/>
    <property type="evidence" value="ECO:0007669"/>
    <property type="project" value="TreeGrafter"/>
</dbReference>
<proteinExistence type="inferred from homology"/>
<dbReference type="GeneID" id="112691939"/>
<sequence length="809" mass="91172">MRSPDHPCEILSPEPNMTISNSKGYILHEGPAYSLALNKEHTHVVVAGRNVFKVFLIEQGGFKECVNLRCGKTSSVQSSSSMDVAWNPTDDNVLATATTGGAVVTWNLNRSSRNKQEHVFYDHRRTVNKVTFHCVEPNLLMSGSQDGTIKCFDLRLKEAPKTYSSDSESIRDVQFSPHNSYVFAAASENGTIQVWDTRKAEKCLNKFSAHNGPVFSCDWHSELQYLATASRDKTIKVWNVTNKPVAEYTISTIAPVGRVKWRPYRRYHLASSALVLDSAINVWDVRRPFIPYASFAKHTDVATCIAWKGDPFVLLSTNRDSTLHQNFISEADLPLESANLQGMAINRDGDLVYCCPVNLSKVEVPKPKENSRKTSTTTSGEEELNTSSEMKVFRDPKIVTYLSDDAECIQMCAIQYKLRGRSIGELCEHNANVASSVGRPTVFLLWNVLRILYDRISLISLKEDIMSSSNIESSYDDDGEDRAGSSSDEDGLKADKQNQLGDFYFGDAEIDPLDAEHDQYDCLGLQMDSKTVEEDNDWEVPAESIALRHEISHQPIVDDPYMPELASVSNKMNNNNISAPLLRITSPAKFDAWNPSEIVVEALRHHVDQGDVQTAVCALIVLSDEIRNELTNPKRPWHLLHDEIECWWLNYLELLKQFKLWSCATTVIQLSRIRNILQLHRTSTSVYLSCGWCSKGLTRSSRHCYNCQHSECARCALCQRIVRGMYAWCRGCAHGGHIGHMKQWFMENKYCPTGCGHMCEHYILCADVFENSNFGVHTCVFVTINSDNVKMAPTMGLKRQETTKATEIL</sequence>
<feature type="repeat" description="WD" evidence="8">
    <location>
        <begin position="207"/>
        <end position="248"/>
    </location>
</feature>
<feature type="region of interest" description="Disordered" evidence="9">
    <location>
        <begin position="470"/>
        <end position="494"/>
    </location>
</feature>
<evidence type="ECO:0000256" key="6">
    <source>
        <dbReference type="ARBA" id="ARBA00022833"/>
    </source>
</evidence>
<name>A0A8B8GI37_9HEMI</name>
<feature type="compositionally biased region" description="Polar residues" evidence="9">
    <location>
        <begin position="373"/>
        <end position="387"/>
    </location>
</feature>
<keyword evidence="10" id="KW-1185">Reference proteome</keyword>
<dbReference type="GO" id="GO:0005774">
    <property type="term" value="C:vacuolar membrane"/>
    <property type="evidence" value="ECO:0007669"/>
    <property type="project" value="TreeGrafter"/>
</dbReference>
<dbReference type="PROSITE" id="PS50294">
    <property type="entry name" value="WD_REPEATS_REGION"/>
    <property type="match status" value="2"/>
</dbReference>
<dbReference type="CDD" id="cd16693">
    <property type="entry name" value="mRING-H2-C3H3C2_WDR24"/>
    <property type="match status" value="1"/>
</dbReference>
<dbReference type="Proteomes" id="UP000694846">
    <property type="component" value="Unplaced"/>
</dbReference>
<organism evidence="10 11">
    <name type="scientific">Sipha flava</name>
    <name type="common">yellow sugarcane aphid</name>
    <dbReference type="NCBI Taxonomy" id="143950"/>
    <lineage>
        <taxon>Eukaryota</taxon>
        <taxon>Metazoa</taxon>
        <taxon>Ecdysozoa</taxon>
        <taxon>Arthropoda</taxon>
        <taxon>Hexapoda</taxon>
        <taxon>Insecta</taxon>
        <taxon>Pterygota</taxon>
        <taxon>Neoptera</taxon>
        <taxon>Paraneoptera</taxon>
        <taxon>Hemiptera</taxon>
        <taxon>Sternorrhyncha</taxon>
        <taxon>Aphidomorpha</taxon>
        <taxon>Aphidoidea</taxon>
        <taxon>Aphididae</taxon>
        <taxon>Sipha</taxon>
    </lineage>
</organism>
<dbReference type="PANTHER" id="PTHR46200">
    <property type="entry name" value="GATOR COMPLEX PROTEIN WDR24"/>
    <property type="match status" value="1"/>
</dbReference>
<dbReference type="PANTHER" id="PTHR46200:SF1">
    <property type="entry name" value="GATOR COMPLEX PROTEIN WDR24"/>
    <property type="match status" value="1"/>
</dbReference>
<evidence type="ECO:0000256" key="5">
    <source>
        <dbReference type="ARBA" id="ARBA00022771"/>
    </source>
</evidence>
<evidence type="ECO:0000256" key="8">
    <source>
        <dbReference type="PROSITE-ProRule" id="PRU00221"/>
    </source>
</evidence>
<evidence type="ECO:0000256" key="2">
    <source>
        <dbReference type="ARBA" id="ARBA00022574"/>
    </source>
</evidence>
<keyword evidence="5" id="KW-0863">Zinc-finger</keyword>
<accession>A0A8B8GI37</accession>
<feature type="repeat" description="WD" evidence="8">
    <location>
        <begin position="163"/>
        <end position="205"/>
    </location>
</feature>
<dbReference type="InterPro" id="IPR015943">
    <property type="entry name" value="WD40/YVTN_repeat-like_dom_sf"/>
</dbReference>
<evidence type="ECO:0000256" key="1">
    <source>
        <dbReference type="ARBA" id="ARBA00008134"/>
    </source>
</evidence>
<keyword evidence="3" id="KW-0479">Metal-binding</keyword>
<keyword evidence="4" id="KW-0677">Repeat</keyword>
<reference evidence="11" key="1">
    <citation type="submission" date="2025-08" db="UniProtKB">
        <authorList>
            <consortium name="RefSeq"/>
        </authorList>
    </citation>
    <scope>IDENTIFICATION</scope>
    <source>
        <tissue evidence="11">Whole body</tissue>
    </source>
</reference>
<evidence type="ECO:0000256" key="3">
    <source>
        <dbReference type="ARBA" id="ARBA00022723"/>
    </source>
</evidence>
<dbReference type="InterPro" id="IPR036322">
    <property type="entry name" value="WD40_repeat_dom_sf"/>
</dbReference>
<dbReference type="RefSeq" id="XP_025422192.1">
    <property type="nucleotide sequence ID" value="XM_025566407.1"/>
</dbReference>
<keyword evidence="6" id="KW-0862">Zinc</keyword>
<feature type="region of interest" description="Disordered" evidence="9">
    <location>
        <begin position="365"/>
        <end position="387"/>
    </location>
</feature>
<evidence type="ECO:0000256" key="4">
    <source>
        <dbReference type="ARBA" id="ARBA00022737"/>
    </source>
</evidence>
<dbReference type="InterPro" id="IPR001680">
    <property type="entry name" value="WD40_rpt"/>
</dbReference>
<evidence type="ECO:0000256" key="9">
    <source>
        <dbReference type="SAM" id="MobiDB-lite"/>
    </source>
</evidence>
<dbReference type="PROSITE" id="PS00678">
    <property type="entry name" value="WD_REPEATS_1"/>
    <property type="match status" value="1"/>
</dbReference>
<dbReference type="Pfam" id="PF00400">
    <property type="entry name" value="WD40"/>
    <property type="match status" value="3"/>
</dbReference>
<dbReference type="PROSITE" id="PS50082">
    <property type="entry name" value="WD_REPEATS_2"/>
    <property type="match status" value="2"/>
</dbReference>
<keyword evidence="2 8" id="KW-0853">WD repeat</keyword>
<evidence type="ECO:0000313" key="11">
    <source>
        <dbReference type="RefSeq" id="XP_025422192.1"/>
    </source>
</evidence>
<dbReference type="GO" id="GO:0005829">
    <property type="term" value="C:cytosol"/>
    <property type="evidence" value="ECO:0007669"/>
    <property type="project" value="TreeGrafter"/>
</dbReference>
<dbReference type="Gene3D" id="2.130.10.10">
    <property type="entry name" value="YVTN repeat-like/Quinoprotein amine dehydrogenase"/>
    <property type="match status" value="2"/>
</dbReference>
<dbReference type="GO" id="GO:0008270">
    <property type="term" value="F:zinc ion binding"/>
    <property type="evidence" value="ECO:0007669"/>
    <property type="project" value="UniProtKB-KW"/>
</dbReference>
<dbReference type="SUPFAM" id="SSF50978">
    <property type="entry name" value="WD40 repeat-like"/>
    <property type="match status" value="1"/>
</dbReference>
<dbReference type="SMART" id="SM00320">
    <property type="entry name" value="WD40"/>
    <property type="match status" value="6"/>
</dbReference>
<dbReference type="AlphaFoldDB" id="A0A8B8GI37"/>
<evidence type="ECO:0000256" key="7">
    <source>
        <dbReference type="ARBA" id="ARBA00040269"/>
    </source>
</evidence>
<dbReference type="GO" id="GO:0016239">
    <property type="term" value="P:positive regulation of macroautophagy"/>
    <property type="evidence" value="ECO:0007669"/>
    <property type="project" value="TreeGrafter"/>
</dbReference>
<protein>
    <recommendedName>
        <fullName evidence="7">GATOR2 complex protein WDR24</fullName>
    </recommendedName>
</protein>
<comment type="similarity">
    <text evidence="1">Belongs to the WD repeat WDR24 family.</text>
</comment>
<dbReference type="InterPro" id="IPR037590">
    <property type="entry name" value="WDR24"/>
</dbReference>